<evidence type="ECO:0000313" key="1">
    <source>
        <dbReference type="EMBL" id="MEL0657491.1"/>
    </source>
</evidence>
<gene>
    <name evidence="1" type="ORF">V6257_21215</name>
</gene>
<comment type="caution">
    <text evidence="1">The sequence shown here is derived from an EMBL/GenBank/DDBJ whole genome shotgun (WGS) entry which is preliminary data.</text>
</comment>
<name>A0ABU9H6Q7_9GAMM</name>
<feature type="non-terminal residue" evidence="1">
    <location>
        <position position="45"/>
    </location>
</feature>
<dbReference type="EMBL" id="JBAKAW010000347">
    <property type="protein sequence ID" value="MEL0657491.1"/>
    <property type="molecule type" value="Genomic_DNA"/>
</dbReference>
<organism evidence="1 2">
    <name type="scientific">Pseudoalteromonas issachenkonii</name>
    <dbReference type="NCBI Taxonomy" id="152297"/>
    <lineage>
        <taxon>Bacteria</taxon>
        <taxon>Pseudomonadati</taxon>
        <taxon>Pseudomonadota</taxon>
        <taxon>Gammaproteobacteria</taxon>
        <taxon>Alteromonadales</taxon>
        <taxon>Pseudoalteromonadaceae</taxon>
        <taxon>Pseudoalteromonas</taxon>
    </lineage>
</organism>
<proteinExistence type="predicted"/>
<dbReference type="Proteomes" id="UP001371391">
    <property type="component" value="Unassembled WGS sequence"/>
</dbReference>
<reference evidence="1 2" key="1">
    <citation type="submission" date="2024-02" db="EMBL/GenBank/DDBJ databases">
        <title>Bacteria isolated from the canopy kelp, Nereocystis luetkeana.</title>
        <authorList>
            <person name="Pfister C.A."/>
            <person name="Younker I.T."/>
            <person name="Light S.H."/>
        </authorList>
    </citation>
    <scope>NUCLEOTIDE SEQUENCE [LARGE SCALE GENOMIC DNA]</scope>
    <source>
        <strain evidence="1 2">TI.1.03</strain>
    </source>
</reference>
<accession>A0ABU9H6Q7</accession>
<keyword evidence="2" id="KW-1185">Reference proteome</keyword>
<evidence type="ECO:0000313" key="2">
    <source>
        <dbReference type="Proteomes" id="UP001371391"/>
    </source>
</evidence>
<sequence length="45" mass="5023">MPQVRARVQLNVGRNSDITAEIISFTDLKDGKENIAMVFNNADTE</sequence>
<protein>
    <submittedName>
        <fullName evidence="1">GTP cyclohydrolase</fullName>
    </submittedName>
</protein>